<dbReference type="GeneID" id="32878180"/>
<keyword evidence="2" id="KW-1185">Reference proteome</keyword>
<dbReference type="RefSeq" id="YP_009362355.1">
    <property type="nucleotide sequence ID" value="NC_034618.1"/>
</dbReference>
<name>A0A1X9T570_9VIRU</name>
<protein>
    <submittedName>
        <fullName evidence="1">Glucocorticoid receptor-like domain protein</fullName>
    </submittedName>
</protein>
<dbReference type="EMBL" id="KX832224">
    <property type="protein sequence ID" value="ARR28846.1"/>
    <property type="molecule type" value="Genomic_DNA"/>
</dbReference>
<proteinExistence type="predicted"/>
<dbReference type="Proteomes" id="UP000203507">
    <property type="component" value="Segment"/>
</dbReference>
<organism evidence="1">
    <name type="scientific">Ranid herpesvirus 3</name>
    <dbReference type="NCBI Taxonomy" id="1987509"/>
    <lineage>
        <taxon>Viruses</taxon>
        <taxon>Duplodnaviria</taxon>
        <taxon>Heunggongvirae</taxon>
        <taxon>Peploviricota</taxon>
        <taxon>Herviviricetes</taxon>
        <taxon>Herpesvirales</taxon>
        <taxon>Alloherpesviridae</taxon>
        <taxon>Batravirus</taxon>
        <taxon>Batravirus ranidallo3</taxon>
    </lineage>
</organism>
<evidence type="ECO:0000313" key="2">
    <source>
        <dbReference type="Proteomes" id="UP000203507"/>
    </source>
</evidence>
<reference evidence="1" key="1">
    <citation type="journal article" date="2017" name="Vet. Pathol.">
        <title>Ranid Herpesvirus 3 and Proliferative Dermatitis in Free-Ranging Wild Common Frogs (Rana Temporaria).</title>
        <authorList>
            <person name="Origgi F.C."/>
            <person name="Schmidt B.R."/>
            <person name="Lohmann P."/>
            <person name="Otten P."/>
            <person name="Akdesir E."/>
            <person name="Gaschen V."/>
            <person name="Aguilar-Bultet L."/>
            <person name="Wahli T."/>
            <person name="Sattler U."/>
            <person name="Stoffel M.H."/>
        </authorList>
    </citation>
    <scope>NUCLEOTIDE SEQUENCE [LARGE SCALE GENOMIC DNA]</scope>
    <source>
        <strain evidence="1">FO1_2015</strain>
    </source>
</reference>
<accession>A0A1X9T570</accession>
<dbReference type="KEGG" id="vg:32878180"/>
<sequence length="426" mass="48024">MFGILHKSQDLDEGNVAAYYGKRLEGYTTIKLMTGQLNVYTLNERQEVLKDLIARKLQPQEFSSFKDWIDLKNSHHRLTILRIIWECRDELDEMVSLTSFKNTEEELIAALCCNGGLENFIYRHTVSMLYSNTRPGAMDEHGLALHAALPVSVGPYTLLALLRVYLGEILYDKLVNREREHITGCSIKHQDHLYTVNPRYWLDAAERRCDVEEQNTRAALYGGHVNTNVSQLSEFLYPSAHVTHTFDSPLGAPNPSISMAYPAYVCYFVHHLDADTFNLTGDRQNTEQLFKILKTLYLETVGVGPRVFKLLAAAAVSKYDTASTVFALQNILCMLGCGAIAFSPSGTLYLSTNVNPLTCGNKKVPRDRFNQINEHSSLLALGLFKKVVLNNGKKVGVRIVVEQEFFDQLEVNTDAPMCYNCTSSFI</sequence>
<evidence type="ECO:0000313" key="1">
    <source>
        <dbReference type="EMBL" id="ARR28846.1"/>
    </source>
</evidence>
<keyword evidence="1" id="KW-0675">Receptor</keyword>